<dbReference type="InterPro" id="IPR011100">
    <property type="entry name" value="Glyco_hydro_67_cat"/>
</dbReference>
<dbReference type="GO" id="GO:0045493">
    <property type="term" value="P:xylan catabolic process"/>
    <property type="evidence" value="ECO:0007669"/>
    <property type="project" value="UniProtKB-KW"/>
</dbReference>
<dbReference type="EMBL" id="AQHR01000073">
    <property type="protein sequence ID" value="EON76831.1"/>
    <property type="molecule type" value="Genomic_DNA"/>
</dbReference>
<dbReference type="InterPro" id="IPR037054">
    <property type="entry name" value="A-glucoronidase_C_sf"/>
</dbReference>
<comment type="catalytic activity">
    <reaction evidence="9">
        <text>Hydrolysis of (1-&gt;2)-alpha-D-(4-O-methyl)glucuronosyl links in the main chain of hardwood xylans.</text>
        <dbReference type="EC" id="3.2.1.131"/>
    </reaction>
</comment>
<feature type="active site" description="Proton acceptor" evidence="8">
    <location>
        <position position="384"/>
    </location>
</feature>
<dbReference type="GO" id="GO:0005576">
    <property type="term" value="C:extracellular region"/>
    <property type="evidence" value="ECO:0007669"/>
    <property type="project" value="InterPro"/>
</dbReference>
<dbReference type="Gene3D" id="3.30.379.10">
    <property type="entry name" value="Chitobiase/beta-hexosaminidase domain 2-like"/>
    <property type="match status" value="1"/>
</dbReference>
<dbReference type="EC" id="3.2.1.131" evidence="9"/>
<dbReference type="Gene3D" id="3.20.20.80">
    <property type="entry name" value="Glycosidases"/>
    <property type="match status" value="1"/>
</dbReference>
<dbReference type="GO" id="GO:0046559">
    <property type="term" value="F:alpha-glucuronidase activity"/>
    <property type="evidence" value="ECO:0007669"/>
    <property type="project" value="InterPro"/>
</dbReference>
<evidence type="ECO:0000259" key="12">
    <source>
        <dbReference type="Pfam" id="PF07488"/>
    </source>
</evidence>
<proteinExistence type="inferred from homology"/>
<dbReference type="SUPFAM" id="SSF55545">
    <property type="entry name" value="beta-N-acetylhexosaminidase-like domain"/>
    <property type="match status" value="1"/>
</dbReference>
<keyword evidence="6 9" id="KW-0624">Polysaccharide degradation</keyword>
<evidence type="ECO:0000256" key="2">
    <source>
        <dbReference type="ARBA" id="ARBA00022651"/>
    </source>
</evidence>
<dbReference type="RefSeq" id="WP_010854837.1">
    <property type="nucleotide sequence ID" value="NZ_AQHR01000073.1"/>
</dbReference>
<evidence type="ECO:0000256" key="6">
    <source>
        <dbReference type="ARBA" id="ARBA00023326"/>
    </source>
</evidence>
<protein>
    <recommendedName>
        <fullName evidence="9">Xylan alpha-1,2-glucuronidase</fullName>
        <ecNumber evidence="9">3.2.1.131</ecNumber>
    </recommendedName>
</protein>
<dbReference type="Pfam" id="PF03648">
    <property type="entry name" value="Glyco_hydro_67N"/>
    <property type="match status" value="1"/>
</dbReference>
<dbReference type="Gene3D" id="3.90.1330.10">
    <property type="entry name" value="Alpha-glucuronidase, C-terminal domain"/>
    <property type="match status" value="1"/>
</dbReference>
<keyword evidence="2 7" id="KW-0858">Xylan degradation</keyword>
<dbReference type="InterPro" id="IPR017853">
    <property type="entry name" value="GH"/>
</dbReference>
<evidence type="ECO:0000313" key="13">
    <source>
        <dbReference type="EMBL" id="EON76831.1"/>
    </source>
</evidence>
<evidence type="ECO:0000256" key="9">
    <source>
        <dbReference type="RuleBase" id="RU361198"/>
    </source>
</evidence>
<sequence>MKKINSNPINVWALCLFFLFHFPANADKGYKLWLQYAPIADAVQREAYLEFFNQISVVGNSATHEVIRKELRLAFSGFFPNNAVPEIGDLESGNIWIGRSDVLPASVKESLGSRLSHLAGDGYMLSVYEGRVIISSKTDVGLLYGTFALLKAVQKREPLATLEILDNPRIATRMLNHWDNLNRTVERGYAGFSIWNWHRLPKHIDQQYIDYARANASIGINATSITNVNANALVLTPVYLEKAAALADAFRPYGIRIFLTARFNAPMQVGGLETADPLDPAVREWWKEKANEIYSFIPDFGGFLVKADSEGQPGPHNYGRTQADGANALAEALAPHGGLVMWRAFVYSEDTPTDRTKQAFDEFKPLDGKFNDNVIVQVKNGPLDFQPREPFHPLFGAMPETPLMMEFQITKEYLGQDTHWVNLASMWEETLQADTFAKGKGSTVSRVLDGTLHGYKHTAIAGVANIGTDRNWTGHPMAQADWYSFGRLAWNPEADIREIAEDWLKMTFTNDPSFVDPVVDVMIKSHAILVDYMTPLGLHHIMARSHHWGPGPWVTGGRRDDWTATYYHRASEDGIGFDRTEAGSNALEQYAPEVRDQWRNPDTISLDYLLWFHRVAWDKPLATGNTLWEEMALRYQRGVEGARWMKQTWLAQEGRIDEDRFEHVRSFLAIQVDEAEWWRDACLLYFQQFAQQPLPSGVEAPKYDLEYYQQFRRFFVPGI</sequence>
<dbReference type="OrthoDB" id="339499at2"/>
<dbReference type="PIRSF" id="PIRSF029900">
    <property type="entry name" value="Alpha-glucuronds"/>
    <property type="match status" value="1"/>
</dbReference>
<reference evidence="13 14" key="1">
    <citation type="submission" date="2013-02" db="EMBL/GenBank/DDBJ databases">
        <title>A novel strain isolated from Lonar lake, Maharashtra, India.</title>
        <authorList>
            <person name="Singh A."/>
        </authorList>
    </citation>
    <scope>NUCLEOTIDE SEQUENCE [LARGE SCALE GENOMIC DNA]</scope>
    <source>
        <strain evidence="13 14">AK24</strain>
    </source>
</reference>
<evidence type="ECO:0000259" key="11">
    <source>
        <dbReference type="Pfam" id="PF07477"/>
    </source>
</evidence>
<accession>R7ZRQ0</accession>
<dbReference type="PANTHER" id="PTHR39207:SF1">
    <property type="entry name" value="ALPHA-GLUCURONIDASE A"/>
    <property type="match status" value="1"/>
</dbReference>
<comment type="similarity">
    <text evidence="1 7 9">Belongs to the glycosyl hydrolase 67 family.</text>
</comment>
<evidence type="ECO:0000256" key="3">
    <source>
        <dbReference type="ARBA" id="ARBA00022801"/>
    </source>
</evidence>
<dbReference type="STRING" id="1232681.ADIS_2702"/>
<comment type="caution">
    <text evidence="13">The sequence shown here is derived from an EMBL/GenBank/DDBJ whole genome shotgun (WGS) entry which is preliminary data.</text>
</comment>
<evidence type="ECO:0000313" key="14">
    <source>
        <dbReference type="Proteomes" id="UP000013909"/>
    </source>
</evidence>
<keyword evidence="5 7" id="KW-0326">Glycosidase</keyword>
<name>R7ZRQ0_9BACT</name>
<feature type="active site" description="Proton acceptor" evidence="8">
    <location>
        <position position="412"/>
    </location>
</feature>
<evidence type="ECO:0000256" key="4">
    <source>
        <dbReference type="ARBA" id="ARBA00023277"/>
    </source>
</evidence>
<evidence type="ECO:0000259" key="10">
    <source>
        <dbReference type="Pfam" id="PF03648"/>
    </source>
</evidence>
<feature type="active site" description="Proton donor" evidence="8">
    <location>
        <position position="310"/>
    </location>
</feature>
<evidence type="ECO:0000256" key="1">
    <source>
        <dbReference type="ARBA" id="ARBA00008833"/>
    </source>
</evidence>
<dbReference type="Pfam" id="PF07477">
    <property type="entry name" value="Glyco_hydro_67C"/>
    <property type="match status" value="1"/>
</dbReference>
<dbReference type="PATRIC" id="fig|1288963.3.peg.2692"/>
<dbReference type="AlphaFoldDB" id="R7ZRQ0"/>
<feature type="domain" description="Glycosyl hydrolase family 67 C-terminal" evidence="11">
    <location>
        <begin position="473"/>
        <end position="698"/>
    </location>
</feature>
<dbReference type="PANTHER" id="PTHR39207">
    <property type="entry name" value="ALPHA-GLUCURONIDASE A"/>
    <property type="match status" value="1"/>
</dbReference>
<feature type="domain" description="Glycosyl hydrolase family 67 catalytic" evidence="12">
    <location>
        <begin position="153"/>
        <end position="472"/>
    </location>
</feature>
<dbReference type="Proteomes" id="UP000013909">
    <property type="component" value="Unassembled WGS sequence"/>
</dbReference>
<keyword evidence="4 9" id="KW-0119">Carbohydrate metabolism</keyword>
<evidence type="ECO:0000256" key="8">
    <source>
        <dbReference type="PIRSR" id="PIRSR029900-1"/>
    </source>
</evidence>
<organism evidence="13 14">
    <name type="scientific">Lunatimonas lonarensis</name>
    <dbReference type="NCBI Taxonomy" id="1232681"/>
    <lineage>
        <taxon>Bacteria</taxon>
        <taxon>Pseudomonadati</taxon>
        <taxon>Bacteroidota</taxon>
        <taxon>Cytophagia</taxon>
        <taxon>Cytophagales</taxon>
        <taxon>Cyclobacteriaceae</taxon>
    </lineage>
</organism>
<dbReference type="SUPFAM" id="SSF51445">
    <property type="entry name" value="(Trans)glycosidases"/>
    <property type="match status" value="1"/>
</dbReference>
<dbReference type="InterPro" id="IPR029018">
    <property type="entry name" value="Hex-like_dom2"/>
</dbReference>
<dbReference type="InterPro" id="IPR011395">
    <property type="entry name" value="Glyco_hydro_67_aGlcAse"/>
</dbReference>
<gene>
    <name evidence="13" type="ORF">ADIS_2702</name>
</gene>
<keyword evidence="14" id="KW-1185">Reference proteome</keyword>
<feature type="domain" description="Alpha glucuronidase N-terminal" evidence="10">
    <location>
        <begin position="32"/>
        <end position="149"/>
    </location>
</feature>
<comment type="subunit">
    <text evidence="9">Homodimer.</text>
</comment>
<evidence type="ECO:0000256" key="7">
    <source>
        <dbReference type="PIRNR" id="PIRNR029900"/>
    </source>
</evidence>
<keyword evidence="3 7" id="KW-0378">Hydrolase</keyword>
<dbReference type="Pfam" id="PF07488">
    <property type="entry name" value="Glyco_hydro_67M"/>
    <property type="match status" value="1"/>
</dbReference>
<dbReference type="InterPro" id="IPR005154">
    <property type="entry name" value="Glyco_hydro_67_aGlcAse_N"/>
</dbReference>
<evidence type="ECO:0000256" key="5">
    <source>
        <dbReference type="ARBA" id="ARBA00023295"/>
    </source>
</evidence>
<dbReference type="GO" id="GO:0033939">
    <property type="term" value="F:xylan alpha-1,2-glucuronosidase activity"/>
    <property type="evidence" value="ECO:0007669"/>
    <property type="project" value="UniProtKB-EC"/>
</dbReference>
<dbReference type="InterPro" id="IPR011099">
    <property type="entry name" value="Glyco_hydro_67_C"/>
</dbReference>